<proteinExistence type="predicted"/>
<name>A0ACB8E1A9_DERSI</name>
<dbReference type="Proteomes" id="UP000821865">
    <property type="component" value="Chromosome 1"/>
</dbReference>
<dbReference type="EMBL" id="CM023470">
    <property type="protein sequence ID" value="KAH7980410.1"/>
    <property type="molecule type" value="Genomic_DNA"/>
</dbReference>
<organism evidence="1 2">
    <name type="scientific">Dermacentor silvarum</name>
    <name type="common">Tick</name>
    <dbReference type="NCBI Taxonomy" id="543639"/>
    <lineage>
        <taxon>Eukaryota</taxon>
        <taxon>Metazoa</taxon>
        <taxon>Ecdysozoa</taxon>
        <taxon>Arthropoda</taxon>
        <taxon>Chelicerata</taxon>
        <taxon>Arachnida</taxon>
        <taxon>Acari</taxon>
        <taxon>Parasitiformes</taxon>
        <taxon>Ixodida</taxon>
        <taxon>Ixodoidea</taxon>
        <taxon>Ixodidae</taxon>
        <taxon>Rhipicephalinae</taxon>
        <taxon>Dermacentor</taxon>
    </lineage>
</organism>
<evidence type="ECO:0000313" key="1">
    <source>
        <dbReference type="EMBL" id="KAH7980410.1"/>
    </source>
</evidence>
<accession>A0ACB8E1A9</accession>
<keyword evidence="2" id="KW-1185">Reference proteome</keyword>
<sequence length="508" mass="56281">MSEDFQQKVVRQVVDVHDVALGQMLKATISTCVRTVSLFSGGRPMSFLDGLRSGVSGQFHENLENGVPMRPWNRPLIANLVLLDIERISVCNREVQVVLLQGAKLRYLFVGHTAFDGKAFQTVPRQRQELHLNKLLQMTPRLQWLAATSAYMSPAAREHVEQCLVLSSCHYLEFGPGNVRIARHPVGTPWPARCEWRLQSPRATTRKRRNAMAQVGMVAMWLFLILAVTGLGAAPTAVGAQDQDAADNRQGEPAARTVIVAGSAGVPLSVNSALAPASRQEYGAVQPAGSYGLLPRSRLRRNAHRRRRRLDNPRYYYPNGDYSSDTEVGWDNYRRRAVRESAEVGRRPDSYQVSYAAPLESDAAIASAERFKVDEGHREPEQEYAAGGYDYRTGYQRQGYQKQRRSAAAVPAPRRNAKQWGSWQSDYGGGHMQQSWNERYPQYDYGEPAIAYARKEPSKFYVREESASGVADPGSSAQSSYAAEVAGQDGVVERAGDVPAVAAAAIPQ</sequence>
<protein>
    <submittedName>
        <fullName evidence="1">Uncharacterized protein</fullName>
    </submittedName>
</protein>
<reference evidence="1" key="1">
    <citation type="submission" date="2020-05" db="EMBL/GenBank/DDBJ databases">
        <title>Large-scale comparative analyses of tick genomes elucidate their genetic diversity and vector capacities.</title>
        <authorList>
            <person name="Jia N."/>
            <person name="Wang J."/>
            <person name="Shi W."/>
            <person name="Du L."/>
            <person name="Sun Y."/>
            <person name="Zhan W."/>
            <person name="Jiang J."/>
            <person name="Wang Q."/>
            <person name="Zhang B."/>
            <person name="Ji P."/>
            <person name="Sakyi L.B."/>
            <person name="Cui X."/>
            <person name="Yuan T."/>
            <person name="Jiang B."/>
            <person name="Yang W."/>
            <person name="Lam T.T.-Y."/>
            <person name="Chang Q."/>
            <person name="Ding S."/>
            <person name="Wang X."/>
            <person name="Zhu J."/>
            <person name="Ruan X."/>
            <person name="Zhao L."/>
            <person name="Wei J."/>
            <person name="Que T."/>
            <person name="Du C."/>
            <person name="Cheng J."/>
            <person name="Dai P."/>
            <person name="Han X."/>
            <person name="Huang E."/>
            <person name="Gao Y."/>
            <person name="Liu J."/>
            <person name="Shao H."/>
            <person name="Ye R."/>
            <person name="Li L."/>
            <person name="Wei W."/>
            <person name="Wang X."/>
            <person name="Wang C."/>
            <person name="Yang T."/>
            <person name="Huo Q."/>
            <person name="Li W."/>
            <person name="Guo W."/>
            <person name="Chen H."/>
            <person name="Zhou L."/>
            <person name="Ni X."/>
            <person name="Tian J."/>
            <person name="Zhou Y."/>
            <person name="Sheng Y."/>
            <person name="Liu T."/>
            <person name="Pan Y."/>
            <person name="Xia L."/>
            <person name="Li J."/>
            <person name="Zhao F."/>
            <person name="Cao W."/>
        </authorList>
    </citation>
    <scope>NUCLEOTIDE SEQUENCE</scope>
    <source>
        <strain evidence="1">Dsil-2018</strain>
    </source>
</reference>
<evidence type="ECO:0000313" key="2">
    <source>
        <dbReference type="Proteomes" id="UP000821865"/>
    </source>
</evidence>
<comment type="caution">
    <text evidence="1">The sequence shown here is derived from an EMBL/GenBank/DDBJ whole genome shotgun (WGS) entry which is preliminary data.</text>
</comment>
<gene>
    <name evidence="1" type="ORF">HPB49_015774</name>
</gene>